<proteinExistence type="predicted"/>
<evidence type="ECO:0000259" key="2">
    <source>
        <dbReference type="Pfam" id="PF01575"/>
    </source>
</evidence>
<dbReference type="OrthoDB" id="9800237at2"/>
<evidence type="ECO:0000256" key="1">
    <source>
        <dbReference type="ARBA" id="ARBA00023239"/>
    </source>
</evidence>
<dbReference type="GO" id="GO:0019171">
    <property type="term" value="F:(3R)-hydroxyacyl-[acyl-carrier-protein] dehydratase activity"/>
    <property type="evidence" value="ECO:0007669"/>
    <property type="project" value="TreeGrafter"/>
</dbReference>
<dbReference type="AlphaFoldDB" id="B0SWW8"/>
<organism evidence="3">
    <name type="scientific">Caulobacter sp. (strain K31)</name>
    <dbReference type="NCBI Taxonomy" id="366602"/>
    <lineage>
        <taxon>Bacteria</taxon>
        <taxon>Pseudomonadati</taxon>
        <taxon>Pseudomonadota</taxon>
        <taxon>Alphaproteobacteria</taxon>
        <taxon>Caulobacterales</taxon>
        <taxon>Caulobacteraceae</taxon>
        <taxon>Caulobacter</taxon>
    </lineage>
</organism>
<dbReference type="Pfam" id="PF01575">
    <property type="entry name" value="MaoC_dehydratas"/>
    <property type="match status" value="1"/>
</dbReference>
<dbReference type="eggNOG" id="COG2030">
    <property type="taxonomic scope" value="Bacteria"/>
</dbReference>
<dbReference type="FunFam" id="3.10.129.10:FF:000042">
    <property type="entry name" value="MaoC domain protein dehydratase"/>
    <property type="match status" value="1"/>
</dbReference>
<feature type="domain" description="MaoC-like" evidence="2">
    <location>
        <begin position="16"/>
        <end position="115"/>
    </location>
</feature>
<dbReference type="Gene3D" id="3.10.129.10">
    <property type="entry name" value="Hotdog Thioesterase"/>
    <property type="match status" value="1"/>
</dbReference>
<gene>
    <name evidence="3" type="ordered locus">Caul_4051</name>
</gene>
<protein>
    <submittedName>
        <fullName evidence="3">MaoC domain protein dehydratase</fullName>
    </submittedName>
</protein>
<dbReference type="STRING" id="366602.Caul_4051"/>
<dbReference type="KEGG" id="cak:Caul_4051"/>
<keyword evidence="1" id="KW-0456">Lyase</keyword>
<dbReference type="InterPro" id="IPR029069">
    <property type="entry name" value="HotDog_dom_sf"/>
</dbReference>
<dbReference type="EMBL" id="CP000927">
    <property type="protein sequence ID" value="ABZ73176.1"/>
    <property type="molecule type" value="Genomic_DNA"/>
</dbReference>
<dbReference type="CDD" id="cd03449">
    <property type="entry name" value="R_hydratase"/>
    <property type="match status" value="1"/>
</dbReference>
<accession>B0SWW8</accession>
<dbReference type="InterPro" id="IPR002539">
    <property type="entry name" value="MaoC-like_dom"/>
</dbReference>
<reference evidence="3" key="1">
    <citation type="submission" date="2008-01" db="EMBL/GenBank/DDBJ databases">
        <title>Complete sequence of chromosome of Caulobacter sp. K31.</title>
        <authorList>
            <consortium name="US DOE Joint Genome Institute"/>
            <person name="Copeland A."/>
            <person name="Lucas S."/>
            <person name="Lapidus A."/>
            <person name="Barry K."/>
            <person name="Glavina del Rio T."/>
            <person name="Dalin E."/>
            <person name="Tice H."/>
            <person name="Pitluck S."/>
            <person name="Bruce D."/>
            <person name="Goodwin L."/>
            <person name="Thompson L.S."/>
            <person name="Brettin T."/>
            <person name="Detter J.C."/>
            <person name="Han C."/>
            <person name="Schmutz J."/>
            <person name="Larimer F."/>
            <person name="Land M."/>
            <person name="Hauser L."/>
            <person name="Kyrpides N."/>
            <person name="Kim E."/>
            <person name="Stephens C."/>
            <person name="Richardson P."/>
        </authorList>
    </citation>
    <scope>NUCLEOTIDE SEQUENCE [LARGE SCALE GENOMIC DNA]</scope>
    <source>
        <strain evidence="3">K31</strain>
    </source>
</reference>
<name>B0SWW8_CAUSK</name>
<dbReference type="SUPFAM" id="SSF54637">
    <property type="entry name" value="Thioesterase/thiol ester dehydrase-isomerase"/>
    <property type="match status" value="1"/>
</dbReference>
<sequence>MQGLFLEDLSVGQSAELVRTVAEADIVAFAEVTGDNNPVHLDAAYAATTSFGERIAHGMLSAGYISAVLGTTLPGPGAIYLSQTLKFKRPVKIGDAVTARVTVTEIDEAKARVTFATVCLVNDKPVVEGEAVIMVPRKVA</sequence>
<dbReference type="InterPro" id="IPR050965">
    <property type="entry name" value="UPF0336/Enoyl-CoA_hydratase"/>
</dbReference>
<dbReference type="GO" id="GO:0006633">
    <property type="term" value="P:fatty acid biosynthetic process"/>
    <property type="evidence" value="ECO:0007669"/>
    <property type="project" value="TreeGrafter"/>
</dbReference>
<dbReference type="HOGENOM" id="CLU_094876_3_3_5"/>
<evidence type="ECO:0000313" key="3">
    <source>
        <dbReference type="EMBL" id="ABZ73176.1"/>
    </source>
</evidence>
<dbReference type="PANTHER" id="PTHR43437">
    <property type="entry name" value="HYDROXYACYL-THIOESTER DEHYDRATASE TYPE 2, MITOCHONDRIAL-RELATED"/>
    <property type="match status" value="1"/>
</dbReference>
<dbReference type="PANTHER" id="PTHR43437:SF3">
    <property type="entry name" value="HYDROXYACYL-THIOESTER DEHYDRATASE TYPE 2, MITOCHONDRIAL"/>
    <property type="match status" value="1"/>
</dbReference>